<feature type="region of interest" description="Disordered" evidence="1">
    <location>
        <begin position="248"/>
        <end position="280"/>
    </location>
</feature>
<gene>
    <name evidence="2" type="ORF">ACFPIE_17095</name>
</gene>
<evidence type="ECO:0000256" key="1">
    <source>
        <dbReference type="SAM" id="MobiDB-lite"/>
    </source>
</evidence>
<evidence type="ECO:0000313" key="2">
    <source>
        <dbReference type="EMBL" id="MFC5345635.1"/>
    </source>
</evidence>
<reference evidence="3" key="1">
    <citation type="journal article" date="2019" name="Int. J. Syst. Evol. Microbiol.">
        <title>The Global Catalogue of Microorganisms (GCM) 10K type strain sequencing project: providing services to taxonomists for standard genome sequencing and annotation.</title>
        <authorList>
            <consortium name="The Broad Institute Genomics Platform"/>
            <consortium name="The Broad Institute Genome Sequencing Center for Infectious Disease"/>
            <person name="Wu L."/>
            <person name="Ma J."/>
        </authorList>
    </citation>
    <scope>NUCLEOTIDE SEQUENCE [LARGE SCALE GENOMIC DNA]</scope>
    <source>
        <strain evidence="3">JCM 12125</strain>
    </source>
</reference>
<dbReference type="RefSeq" id="WP_374038186.1">
    <property type="nucleotide sequence ID" value="NZ_CP169082.1"/>
</dbReference>
<dbReference type="Pfam" id="PF21810">
    <property type="entry name" value="DUF6880"/>
    <property type="match status" value="2"/>
</dbReference>
<evidence type="ECO:0000313" key="3">
    <source>
        <dbReference type="Proteomes" id="UP001596152"/>
    </source>
</evidence>
<dbReference type="Proteomes" id="UP001596152">
    <property type="component" value="Unassembled WGS sequence"/>
</dbReference>
<keyword evidence="3" id="KW-1185">Reference proteome</keyword>
<comment type="caution">
    <text evidence="2">The sequence shown here is derived from an EMBL/GenBank/DDBJ whole genome shotgun (WGS) entry which is preliminary data.</text>
</comment>
<feature type="compositionally biased region" description="Basic and acidic residues" evidence="1">
    <location>
        <begin position="260"/>
        <end position="273"/>
    </location>
</feature>
<proteinExistence type="predicted"/>
<dbReference type="EMBL" id="JBHSLF010000052">
    <property type="protein sequence ID" value="MFC5345635.1"/>
    <property type="molecule type" value="Genomic_DNA"/>
</dbReference>
<dbReference type="InterPro" id="IPR049245">
    <property type="entry name" value="DUF6880"/>
</dbReference>
<name>A0ABW0FV49_9CAUL</name>
<sequence length="455" mass="49441">MAKRPATAKKTLSAANLKALGDDRLAELLMEMAGEDAGWKRRLRMELAAEVGAADLALELDKRLNTLATSRAKVSWRKRPELISDLWTVRRIIVDRLAVMDARLGLDRLVAWFDLYPGLSARVKDPKGELSTMFDAASADLAAVGSLAGVEVAAPVFVEALNTRLSEWASWIGRGAVAMQPDLARAVLKGITDGKPKPTGRLALVVRKLADRSGDLDAWVASLPDDDRTRPEIGAEIARRLAETGRANEARAALEASRPVTKEATRWGRREPEPPPPPPEAWLTAEVAVLEAEGDQKGASDARWMLFERTLAEAPLRAEIAKLPDFEDVIALDRAFAHAAAYPDATAGLRFLMNWPALREAGEMVVARAAELRGSADEVPLWASRLEGRNPQAALALIRSRAVALTRLALGSGGEEVQQLVHQAQALSDQIGDEGQDGFLLALEEAARPVRRGWR</sequence>
<protein>
    <submittedName>
        <fullName evidence="2">DUF6880 family protein</fullName>
    </submittedName>
</protein>
<accession>A0ABW0FV49</accession>
<organism evidence="2 3">
    <name type="scientific">Brevundimonas staleyi</name>
    <dbReference type="NCBI Taxonomy" id="74326"/>
    <lineage>
        <taxon>Bacteria</taxon>
        <taxon>Pseudomonadati</taxon>
        <taxon>Pseudomonadota</taxon>
        <taxon>Alphaproteobacteria</taxon>
        <taxon>Caulobacterales</taxon>
        <taxon>Caulobacteraceae</taxon>
        <taxon>Brevundimonas</taxon>
    </lineage>
</organism>